<keyword evidence="8 12" id="KW-0175">Coiled coil</keyword>
<keyword evidence="11" id="KW-0539">Nucleus</keyword>
<evidence type="ECO:0000256" key="13">
    <source>
        <dbReference type="SAM" id="MobiDB-lite"/>
    </source>
</evidence>
<keyword evidence="10" id="KW-0234">DNA repair</keyword>
<dbReference type="AlphaFoldDB" id="A0A1B6G830"/>
<feature type="coiled-coil region" evidence="12">
    <location>
        <begin position="650"/>
        <end position="867"/>
    </location>
</feature>
<evidence type="ECO:0000259" key="14">
    <source>
        <dbReference type="Pfam" id="PF13476"/>
    </source>
</evidence>
<evidence type="ECO:0000256" key="5">
    <source>
        <dbReference type="ARBA" id="ARBA00022741"/>
    </source>
</evidence>
<evidence type="ECO:0000256" key="2">
    <source>
        <dbReference type="ARBA" id="ARBA00004286"/>
    </source>
</evidence>
<feature type="compositionally biased region" description="Low complexity" evidence="13">
    <location>
        <begin position="8"/>
        <end position="18"/>
    </location>
</feature>
<feature type="coiled-coil region" evidence="12">
    <location>
        <begin position="222"/>
        <end position="398"/>
    </location>
</feature>
<dbReference type="GO" id="GO:0035861">
    <property type="term" value="C:site of double-strand break"/>
    <property type="evidence" value="ECO:0007669"/>
    <property type="project" value="TreeGrafter"/>
</dbReference>
<sequence>MMDSAYFSQSQQKSSHSSVDYGPAGTIVKVQMKNFMCHDNLEVKLNSRINFICGKNGSGKSAIQTAIAVGLGGKALATNRGTSMKDLIKSEKSSCTIIVVLSNQGPVAYKPREYGPLIQVERGFSQTSSLGYKIKNSAGKIVSTKKSELDKIVAQFNIQTENPVCILHQDVARNFLNSSDPKNKFMFYLKASRFDEINCIYCENKLRIHAITESIERKFEGLKEIFSDVIEMKKKLKTLEDAKEKERLRDNLENELLWALINEDKVKAEELRKKKEIETLAKNKAEKRLKEGDESNLKDKLRELEDRIKEMDNMVKDARDKVKSAREDFTKKKESWNNYIRELTDTKQSVRLAKRKYDSCLAEIENLTKNAPEIKQRQENLKRQITEYEQKLVSIKAAETSFEHDRQQLKDTVEQVTGSLEAVTSRWENIQRQKRKREENLKLLSQNASSLSVYGEGIVNIVDEINKAAARRKFEKKPIGPLGLHIKVKDSVWSGAVENFLGKSTLTSFCVDNNRDASVLSRIFKSVCDRYKIPQPSIFCSKFLSNVHNIRQSETGNHKYMSLSGALEIDNSVVANCLIDQQEIETVLLIPTNAEAYNLLDEPHKVPRNCNKAFTLTGDLFFPAPNYKSYSNSRPVTHATLLQAKQEDLVRNLKSEIIKFSQELNSVSAERHGIQEQIKSTTNLLKNNEEELRNLKKQRFAVERKIKDMESSIEQERDESNVAYLVQESKLLQAQLEKENENFERLKNVGEELKANAEHAKNKYERLQNTIAESDQEKAPIQGEIERLKSVIQQASLRSNHIRAKIKEYEENLNKLETELTELTDKIDDDTENASQICEPVRVRRETAEIRRELNKVKMYLQRLEEENGGSLQVLERNFKERHDQFNRINYELGELKSLLKKTKDALVKRRLKEQQLQMSISTSARHNFHLYLAERNFDGWLKFDFNEKTLNIIVRHQSETNLAVQTNTSSLSGGEKSFSTVAFIMAMWHQVKLPFHFLDEFDVFMDGINRRVVMDLLIDHAKETKQQFVFLTPLDMSSISSSDIITIHRLEAPRD</sequence>
<evidence type="ECO:0000313" key="15">
    <source>
        <dbReference type="EMBL" id="JAS58584.1"/>
    </source>
</evidence>
<dbReference type="GO" id="GO:0005634">
    <property type="term" value="C:nucleus"/>
    <property type="evidence" value="ECO:0007669"/>
    <property type="project" value="UniProtKB-SubCell"/>
</dbReference>
<protein>
    <recommendedName>
        <fullName evidence="14">Rad50/SbcC-type AAA domain-containing protein</fullName>
    </recommendedName>
</protein>
<dbReference type="InterPro" id="IPR027417">
    <property type="entry name" value="P-loop_NTPase"/>
</dbReference>
<evidence type="ECO:0000256" key="9">
    <source>
        <dbReference type="ARBA" id="ARBA00023172"/>
    </source>
</evidence>
<dbReference type="GO" id="GO:0000724">
    <property type="term" value="P:double-strand break repair via homologous recombination"/>
    <property type="evidence" value="ECO:0007669"/>
    <property type="project" value="TreeGrafter"/>
</dbReference>
<organism evidence="15">
    <name type="scientific">Cuerna arida</name>
    <dbReference type="NCBI Taxonomy" id="1464854"/>
    <lineage>
        <taxon>Eukaryota</taxon>
        <taxon>Metazoa</taxon>
        <taxon>Ecdysozoa</taxon>
        <taxon>Arthropoda</taxon>
        <taxon>Hexapoda</taxon>
        <taxon>Insecta</taxon>
        <taxon>Pterygota</taxon>
        <taxon>Neoptera</taxon>
        <taxon>Paraneoptera</taxon>
        <taxon>Hemiptera</taxon>
        <taxon>Auchenorrhyncha</taxon>
        <taxon>Membracoidea</taxon>
        <taxon>Cicadellidae</taxon>
        <taxon>Cicadellinae</taxon>
        <taxon>Proconiini</taxon>
        <taxon>Cuerna</taxon>
    </lineage>
</organism>
<proteinExistence type="inferred from homology"/>
<accession>A0A1B6G830</accession>
<keyword evidence="6" id="KW-0227">DNA damage</keyword>
<dbReference type="GO" id="GO:0005524">
    <property type="term" value="F:ATP binding"/>
    <property type="evidence" value="ECO:0007669"/>
    <property type="project" value="UniProtKB-KW"/>
</dbReference>
<dbReference type="EMBL" id="GECZ01011185">
    <property type="protein sequence ID" value="JAS58584.1"/>
    <property type="molecule type" value="Transcribed_RNA"/>
</dbReference>
<dbReference type="PANTHER" id="PTHR19306:SF6">
    <property type="entry name" value="STRUCTURAL MAINTENANCE OF CHROMOSOMES PROTEIN 6"/>
    <property type="match status" value="1"/>
</dbReference>
<keyword evidence="9" id="KW-0233">DNA recombination</keyword>
<reference evidence="15" key="1">
    <citation type="submission" date="2015-11" db="EMBL/GenBank/DDBJ databases">
        <title>De novo transcriptome assembly of four potential Pierce s Disease insect vectors from Arizona vineyards.</title>
        <authorList>
            <person name="Tassone E.E."/>
        </authorList>
    </citation>
    <scope>NUCLEOTIDE SEQUENCE</scope>
</reference>
<evidence type="ECO:0000256" key="3">
    <source>
        <dbReference type="ARBA" id="ARBA00006793"/>
    </source>
</evidence>
<evidence type="ECO:0000256" key="11">
    <source>
        <dbReference type="ARBA" id="ARBA00023242"/>
    </source>
</evidence>
<dbReference type="GO" id="GO:0003684">
    <property type="term" value="F:damaged DNA binding"/>
    <property type="evidence" value="ECO:0007669"/>
    <property type="project" value="TreeGrafter"/>
</dbReference>
<evidence type="ECO:0000256" key="12">
    <source>
        <dbReference type="SAM" id="Coils"/>
    </source>
</evidence>
<feature type="region of interest" description="Disordered" evidence="13">
    <location>
        <begin position="1"/>
        <end position="20"/>
    </location>
</feature>
<keyword evidence="4" id="KW-0158">Chromosome</keyword>
<evidence type="ECO:0000256" key="7">
    <source>
        <dbReference type="ARBA" id="ARBA00022840"/>
    </source>
</evidence>
<dbReference type="InterPro" id="IPR038729">
    <property type="entry name" value="Rad50/SbcC_AAA"/>
</dbReference>
<evidence type="ECO:0000256" key="4">
    <source>
        <dbReference type="ARBA" id="ARBA00022454"/>
    </source>
</evidence>
<dbReference type="Pfam" id="PF13476">
    <property type="entry name" value="AAA_23"/>
    <property type="match status" value="1"/>
</dbReference>
<comment type="similarity">
    <text evidence="3">Belongs to the SMC family. SMC6 subfamily.</text>
</comment>
<dbReference type="GO" id="GO:0030915">
    <property type="term" value="C:Smc5-Smc6 complex"/>
    <property type="evidence" value="ECO:0007669"/>
    <property type="project" value="TreeGrafter"/>
</dbReference>
<gene>
    <name evidence="15" type="ORF">g.17419</name>
</gene>
<evidence type="ECO:0000256" key="10">
    <source>
        <dbReference type="ARBA" id="ARBA00023204"/>
    </source>
</evidence>
<dbReference type="SUPFAM" id="SSF57997">
    <property type="entry name" value="Tropomyosin"/>
    <property type="match status" value="1"/>
</dbReference>
<keyword evidence="7" id="KW-0067">ATP-binding</keyword>
<dbReference type="GO" id="GO:0003697">
    <property type="term" value="F:single-stranded DNA binding"/>
    <property type="evidence" value="ECO:0007669"/>
    <property type="project" value="TreeGrafter"/>
</dbReference>
<dbReference type="SUPFAM" id="SSF52540">
    <property type="entry name" value="P-loop containing nucleoside triphosphate hydrolases"/>
    <property type="match status" value="1"/>
</dbReference>
<evidence type="ECO:0000256" key="1">
    <source>
        <dbReference type="ARBA" id="ARBA00004123"/>
    </source>
</evidence>
<feature type="domain" description="Rad50/SbcC-type AAA" evidence="14">
    <location>
        <begin position="29"/>
        <end position="256"/>
    </location>
</feature>
<name>A0A1B6G830_9HEMI</name>
<keyword evidence="5" id="KW-0547">Nucleotide-binding</keyword>
<dbReference type="Gene3D" id="3.40.50.300">
    <property type="entry name" value="P-loop containing nucleotide triphosphate hydrolases"/>
    <property type="match status" value="2"/>
</dbReference>
<evidence type="ECO:0000256" key="8">
    <source>
        <dbReference type="ARBA" id="ARBA00023054"/>
    </source>
</evidence>
<comment type="subcellular location">
    <subcellularLocation>
        <location evidence="2">Chromosome</location>
    </subcellularLocation>
    <subcellularLocation>
        <location evidence="1">Nucleus</location>
    </subcellularLocation>
</comment>
<dbReference type="GO" id="GO:0016887">
    <property type="term" value="F:ATP hydrolysis activity"/>
    <property type="evidence" value="ECO:0007669"/>
    <property type="project" value="InterPro"/>
</dbReference>
<evidence type="ECO:0000256" key="6">
    <source>
        <dbReference type="ARBA" id="ARBA00022763"/>
    </source>
</evidence>
<dbReference type="PANTHER" id="PTHR19306">
    <property type="entry name" value="STRUCTURAL MAINTENANCE OF CHROMOSOMES 5,6 SMC5, SMC6"/>
    <property type="match status" value="1"/>
</dbReference>